<keyword evidence="3" id="KW-1185">Reference proteome</keyword>
<gene>
    <name evidence="2" type="primary">Dper\GL23524</name>
    <name evidence="2" type="ORF">Dper_GL23524</name>
</gene>
<feature type="region of interest" description="Disordered" evidence="1">
    <location>
        <begin position="183"/>
        <end position="263"/>
    </location>
</feature>
<dbReference type="eggNOG" id="ENOG502TATK">
    <property type="taxonomic scope" value="Eukaryota"/>
</dbReference>
<feature type="compositionally biased region" description="Low complexity" evidence="1">
    <location>
        <begin position="213"/>
        <end position="237"/>
    </location>
</feature>
<feature type="compositionally biased region" description="Basic and acidic residues" evidence="1">
    <location>
        <begin position="499"/>
        <end position="517"/>
    </location>
</feature>
<dbReference type="Proteomes" id="UP000008744">
    <property type="component" value="Unassembled WGS sequence"/>
</dbReference>
<proteinExistence type="predicted"/>
<accession>B4G2Z0</accession>
<protein>
    <submittedName>
        <fullName evidence="2">GL23524</fullName>
    </submittedName>
</protein>
<evidence type="ECO:0000313" key="3">
    <source>
        <dbReference type="Proteomes" id="UP000008744"/>
    </source>
</evidence>
<dbReference type="PhylomeDB" id="B4G2Z0"/>
<evidence type="ECO:0000256" key="1">
    <source>
        <dbReference type="SAM" id="MobiDB-lite"/>
    </source>
</evidence>
<evidence type="ECO:0000313" key="2">
    <source>
        <dbReference type="EMBL" id="EDW24185.1"/>
    </source>
</evidence>
<feature type="region of interest" description="Disordered" evidence="1">
    <location>
        <begin position="384"/>
        <end position="410"/>
    </location>
</feature>
<dbReference type="KEGG" id="dpe:6588456"/>
<reference evidence="2 3" key="1">
    <citation type="journal article" date="2007" name="Nature">
        <title>Evolution of genes and genomes on the Drosophila phylogeny.</title>
        <authorList>
            <consortium name="Drosophila 12 Genomes Consortium"/>
            <person name="Clark A.G."/>
            <person name="Eisen M.B."/>
            <person name="Smith D.R."/>
            <person name="Bergman C.M."/>
            <person name="Oliver B."/>
            <person name="Markow T.A."/>
            <person name="Kaufman T.C."/>
            <person name="Kellis M."/>
            <person name="Gelbart W."/>
            <person name="Iyer V.N."/>
            <person name="Pollard D.A."/>
            <person name="Sackton T.B."/>
            <person name="Larracuente A.M."/>
            <person name="Singh N.D."/>
            <person name="Abad J.P."/>
            <person name="Abt D.N."/>
            <person name="Adryan B."/>
            <person name="Aguade M."/>
            <person name="Akashi H."/>
            <person name="Anderson W.W."/>
            <person name="Aquadro C.F."/>
            <person name="Ardell D.H."/>
            <person name="Arguello R."/>
            <person name="Artieri C.G."/>
            <person name="Barbash D.A."/>
            <person name="Barker D."/>
            <person name="Barsanti P."/>
            <person name="Batterham P."/>
            <person name="Batzoglou S."/>
            <person name="Begun D."/>
            <person name="Bhutkar A."/>
            <person name="Blanco E."/>
            <person name="Bosak S.A."/>
            <person name="Bradley R.K."/>
            <person name="Brand A.D."/>
            <person name="Brent M.R."/>
            <person name="Brooks A.N."/>
            <person name="Brown R.H."/>
            <person name="Butlin R.K."/>
            <person name="Caggese C."/>
            <person name="Calvi B.R."/>
            <person name="Bernardo de Carvalho A."/>
            <person name="Caspi A."/>
            <person name="Castrezana S."/>
            <person name="Celniker S.E."/>
            <person name="Chang J.L."/>
            <person name="Chapple C."/>
            <person name="Chatterji S."/>
            <person name="Chinwalla A."/>
            <person name="Civetta A."/>
            <person name="Clifton S.W."/>
            <person name="Comeron J.M."/>
            <person name="Costello J.C."/>
            <person name="Coyne J.A."/>
            <person name="Daub J."/>
            <person name="David R.G."/>
            <person name="Delcher A.L."/>
            <person name="Delehaunty K."/>
            <person name="Do C.B."/>
            <person name="Ebling H."/>
            <person name="Edwards K."/>
            <person name="Eickbush T."/>
            <person name="Evans J.D."/>
            <person name="Filipski A."/>
            <person name="Findeiss S."/>
            <person name="Freyhult E."/>
            <person name="Fulton L."/>
            <person name="Fulton R."/>
            <person name="Garcia A.C."/>
            <person name="Gardiner A."/>
            <person name="Garfield D.A."/>
            <person name="Garvin B.E."/>
            <person name="Gibson G."/>
            <person name="Gilbert D."/>
            <person name="Gnerre S."/>
            <person name="Godfrey J."/>
            <person name="Good R."/>
            <person name="Gotea V."/>
            <person name="Gravely B."/>
            <person name="Greenberg A.J."/>
            <person name="Griffiths-Jones S."/>
            <person name="Gross S."/>
            <person name="Guigo R."/>
            <person name="Gustafson E.A."/>
            <person name="Haerty W."/>
            <person name="Hahn M.W."/>
            <person name="Halligan D.L."/>
            <person name="Halpern A.L."/>
            <person name="Halter G.M."/>
            <person name="Han M.V."/>
            <person name="Heger A."/>
            <person name="Hillier L."/>
            <person name="Hinrichs A.S."/>
            <person name="Holmes I."/>
            <person name="Hoskins R.A."/>
            <person name="Hubisz M.J."/>
            <person name="Hultmark D."/>
            <person name="Huntley M.A."/>
            <person name="Jaffe D.B."/>
            <person name="Jagadeeshan S."/>
            <person name="Jeck W.R."/>
            <person name="Johnson J."/>
            <person name="Jones C.D."/>
            <person name="Jordan W.C."/>
            <person name="Karpen G.H."/>
            <person name="Kataoka E."/>
            <person name="Keightley P.D."/>
            <person name="Kheradpour P."/>
            <person name="Kirkness E.F."/>
            <person name="Koerich L.B."/>
            <person name="Kristiansen K."/>
            <person name="Kudrna D."/>
            <person name="Kulathinal R.J."/>
            <person name="Kumar S."/>
            <person name="Kwok R."/>
            <person name="Lander E."/>
            <person name="Langley C.H."/>
            <person name="Lapoint R."/>
            <person name="Lazzaro B.P."/>
            <person name="Lee S.J."/>
            <person name="Levesque L."/>
            <person name="Li R."/>
            <person name="Lin C.F."/>
            <person name="Lin M.F."/>
            <person name="Lindblad-Toh K."/>
            <person name="Llopart A."/>
            <person name="Long M."/>
            <person name="Low L."/>
            <person name="Lozovsky E."/>
            <person name="Lu J."/>
            <person name="Luo M."/>
            <person name="Machado C.A."/>
            <person name="Makalowski W."/>
            <person name="Marzo M."/>
            <person name="Matsuda M."/>
            <person name="Matzkin L."/>
            <person name="McAllister B."/>
            <person name="McBride C.S."/>
            <person name="McKernan B."/>
            <person name="McKernan K."/>
            <person name="Mendez-Lago M."/>
            <person name="Minx P."/>
            <person name="Mollenhauer M.U."/>
            <person name="Montooth K."/>
            <person name="Mount S.M."/>
            <person name="Mu X."/>
            <person name="Myers E."/>
            <person name="Negre B."/>
            <person name="Newfeld S."/>
            <person name="Nielsen R."/>
            <person name="Noor M.A."/>
            <person name="O'Grady P."/>
            <person name="Pachter L."/>
            <person name="Papaceit M."/>
            <person name="Parisi M.J."/>
            <person name="Parisi M."/>
            <person name="Parts L."/>
            <person name="Pedersen J.S."/>
            <person name="Pesole G."/>
            <person name="Phillippy A.M."/>
            <person name="Ponting C.P."/>
            <person name="Pop M."/>
            <person name="Porcelli D."/>
            <person name="Powell J.R."/>
            <person name="Prohaska S."/>
            <person name="Pruitt K."/>
            <person name="Puig M."/>
            <person name="Quesneville H."/>
            <person name="Ram K.R."/>
            <person name="Rand D."/>
            <person name="Rasmussen M.D."/>
            <person name="Reed L.K."/>
            <person name="Reenan R."/>
            <person name="Reily A."/>
            <person name="Remington K.A."/>
            <person name="Rieger T.T."/>
            <person name="Ritchie M.G."/>
            <person name="Robin C."/>
            <person name="Rogers Y.H."/>
            <person name="Rohde C."/>
            <person name="Rozas J."/>
            <person name="Rubenfield M.J."/>
            <person name="Ruiz A."/>
            <person name="Russo S."/>
            <person name="Salzberg S.L."/>
            <person name="Sanchez-Gracia A."/>
            <person name="Saranga D.J."/>
            <person name="Sato H."/>
            <person name="Schaeffer S.W."/>
            <person name="Schatz M.C."/>
            <person name="Schlenke T."/>
            <person name="Schwartz R."/>
            <person name="Segarra C."/>
            <person name="Singh R.S."/>
            <person name="Sirot L."/>
            <person name="Sirota M."/>
            <person name="Sisneros N.B."/>
            <person name="Smith C.D."/>
            <person name="Smith T.F."/>
            <person name="Spieth J."/>
            <person name="Stage D.E."/>
            <person name="Stark A."/>
            <person name="Stephan W."/>
            <person name="Strausberg R.L."/>
            <person name="Strempel S."/>
            <person name="Sturgill D."/>
            <person name="Sutton G."/>
            <person name="Sutton G.G."/>
            <person name="Tao W."/>
            <person name="Teichmann S."/>
            <person name="Tobari Y.N."/>
            <person name="Tomimura Y."/>
            <person name="Tsolas J.M."/>
            <person name="Valente V.L."/>
            <person name="Venter E."/>
            <person name="Venter J.C."/>
            <person name="Vicario S."/>
            <person name="Vieira F.G."/>
            <person name="Vilella A.J."/>
            <person name="Villasante A."/>
            <person name="Walenz B."/>
            <person name="Wang J."/>
            <person name="Wasserman M."/>
            <person name="Watts T."/>
            <person name="Wilson D."/>
            <person name="Wilson R.K."/>
            <person name="Wing R.A."/>
            <person name="Wolfner M.F."/>
            <person name="Wong A."/>
            <person name="Wong G.K."/>
            <person name="Wu C.I."/>
            <person name="Wu G."/>
            <person name="Yamamoto D."/>
            <person name="Yang H.P."/>
            <person name="Yang S.P."/>
            <person name="Yorke J.A."/>
            <person name="Yoshida K."/>
            <person name="Zdobnov E."/>
            <person name="Zhang P."/>
            <person name="Zhang Y."/>
            <person name="Zimin A.V."/>
            <person name="Baldwin J."/>
            <person name="Abdouelleil A."/>
            <person name="Abdulkadir J."/>
            <person name="Abebe A."/>
            <person name="Abera B."/>
            <person name="Abreu J."/>
            <person name="Acer S.C."/>
            <person name="Aftuck L."/>
            <person name="Alexander A."/>
            <person name="An P."/>
            <person name="Anderson E."/>
            <person name="Anderson S."/>
            <person name="Arachi H."/>
            <person name="Azer M."/>
            <person name="Bachantsang P."/>
            <person name="Barry A."/>
            <person name="Bayul T."/>
            <person name="Berlin A."/>
            <person name="Bessette D."/>
            <person name="Bloom T."/>
            <person name="Blye J."/>
            <person name="Boguslavskiy L."/>
            <person name="Bonnet C."/>
            <person name="Boukhgalter B."/>
            <person name="Bourzgui I."/>
            <person name="Brown A."/>
            <person name="Cahill P."/>
            <person name="Channer S."/>
            <person name="Cheshatsang Y."/>
            <person name="Chuda L."/>
            <person name="Citroen M."/>
            <person name="Collymore A."/>
            <person name="Cooke P."/>
            <person name="Costello M."/>
            <person name="D'Aco K."/>
            <person name="Daza R."/>
            <person name="De Haan G."/>
            <person name="DeGray S."/>
            <person name="DeMaso C."/>
            <person name="Dhargay N."/>
            <person name="Dooley K."/>
            <person name="Dooley E."/>
            <person name="Doricent M."/>
            <person name="Dorje P."/>
            <person name="Dorjee K."/>
            <person name="Dupes A."/>
            <person name="Elong R."/>
            <person name="Falk J."/>
            <person name="Farina A."/>
            <person name="Faro S."/>
            <person name="Ferguson D."/>
            <person name="Fisher S."/>
            <person name="Foley C.D."/>
            <person name="Franke A."/>
            <person name="Friedrich D."/>
            <person name="Gadbois L."/>
            <person name="Gearin G."/>
            <person name="Gearin C.R."/>
            <person name="Giannoukos G."/>
            <person name="Goode T."/>
            <person name="Graham J."/>
            <person name="Grandbois E."/>
            <person name="Grewal S."/>
            <person name="Gyaltsen K."/>
            <person name="Hafez N."/>
            <person name="Hagos B."/>
            <person name="Hall J."/>
            <person name="Henson C."/>
            <person name="Hollinger A."/>
            <person name="Honan T."/>
            <person name="Huard M.D."/>
            <person name="Hughes L."/>
            <person name="Hurhula B."/>
            <person name="Husby M.E."/>
            <person name="Kamat A."/>
            <person name="Kanga B."/>
            <person name="Kashin S."/>
            <person name="Khazanovich D."/>
            <person name="Kisner P."/>
            <person name="Lance K."/>
            <person name="Lara M."/>
            <person name="Lee W."/>
            <person name="Lennon N."/>
            <person name="Letendre F."/>
            <person name="LeVine R."/>
            <person name="Lipovsky A."/>
            <person name="Liu X."/>
            <person name="Liu J."/>
            <person name="Liu S."/>
            <person name="Lokyitsang T."/>
            <person name="Lokyitsang Y."/>
            <person name="Lubonja R."/>
            <person name="Lui A."/>
            <person name="MacDonald P."/>
            <person name="Magnisalis V."/>
            <person name="Maru K."/>
            <person name="Matthews C."/>
            <person name="McCusker W."/>
            <person name="McDonough S."/>
            <person name="Mehta T."/>
            <person name="Meldrim J."/>
            <person name="Meneus L."/>
            <person name="Mihai O."/>
            <person name="Mihalev A."/>
            <person name="Mihova T."/>
            <person name="Mittelman R."/>
            <person name="Mlenga V."/>
            <person name="Montmayeur A."/>
            <person name="Mulrain L."/>
            <person name="Navidi A."/>
            <person name="Naylor J."/>
            <person name="Negash T."/>
            <person name="Nguyen T."/>
            <person name="Nguyen N."/>
            <person name="Nicol R."/>
            <person name="Norbu C."/>
            <person name="Norbu N."/>
            <person name="Novod N."/>
            <person name="O'Neill B."/>
            <person name="Osman S."/>
            <person name="Markiewicz E."/>
            <person name="Oyono O.L."/>
            <person name="Patti C."/>
            <person name="Phunkhang P."/>
            <person name="Pierre F."/>
            <person name="Priest M."/>
            <person name="Raghuraman S."/>
            <person name="Rege F."/>
            <person name="Reyes R."/>
            <person name="Rise C."/>
            <person name="Rogov P."/>
            <person name="Ross K."/>
            <person name="Ryan E."/>
            <person name="Settipalli S."/>
            <person name="Shea T."/>
            <person name="Sherpa N."/>
            <person name="Shi L."/>
            <person name="Shih D."/>
            <person name="Sparrow T."/>
            <person name="Spaulding J."/>
            <person name="Stalker J."/>
            <person name="Stange-Thomann N."/>
            <person name="Stavropoulos S."/>
            <person name="Stone C."/>
            <person name="Strader C."/>
            <person name="Tesfaye S."/>
            <person name="Thomson T."/>
            <person name="Thoulutsang Y."/>
            <person name="Thoulutsang D."/>
            <person name="Topham K."/>
            <person name="Topping I."/>
            <person name="Tsamla T."/>
            <person name="Vassiliev H."/>
            <person name="Vo A."/>
            <person name="Wangchuk T."/>
            <person name="Wangdi T."/>
            <person name="Weiand M."/>
            <person name="Wilkinson J."/>
            <person name="Wilson A."/>
            <person name="Yadav S."/>
            <person name="Young G."/>
            <person name="Yu Q."/>
            <person name="Zembek L."/>
            <person name="Zhong D."/>
            <person name="Zimmer A."/>
            <person name="Zwirko Z."/>
            <person name="Jaffe D.B."/>
            <person name="Alvarez P."/>
            <person name="Brockman W."/>
            <person name="Butler J."/>
            <person name="Chin C."/>
            <person name="Gnerre S."/>
            <person name="Grabherr M."/>
            <person name="Kleber M."/>
            <person name="Mauceli E."/>
            <person name="MacCallum I."/>
        </authorList>
    </citation>
    <scope>NUCLEOTIDE SEQUENCE [LARGE SCALE GENOMIC DNA]</scope>
    <source>
        <strain evidence="3">MSH-3 / Tucson 14011-0111.49</strain>
    </source>
</reference>
<feature type="region of interest" description="Disordered" evidence="1">
    <location>
        <begin position="476"/>
        <end position="550"/>
    </location>
</feature>
<feature type="compositionally biased region" description="Gly residues" evidence="1">
    <location>
        <begin position="8"/>
        <end position="17"/>
    </location>
</feature>
<feature type="compositionally biased region" description="Basic and acidic residues" evidence="1">
    <location>
        <begin position="104"/>
        <end position="134"/>
    </location>
</feature>
<name>B4G2Z0_DROPE</name>
<organism evidence="3">
    <name type="scientific">Drosophila persimilis</name>
    <name type="common">Fruit fly</name>
    <dbReference type="NCBI Taxonomy" id="7234"/>
    <lineage>
        <taxon>Eukaryota</taxon>
        <taxon>Metazoa</taxon>
        <taxon>Ecdysozoa</taxon>
        <taxon>Arthropoda</taxon>
        <taxon>Hexapoda</taxon>
        <taxon>Insecta</taxon>
        <taxon>Pterygota</taxon>
        <taxon>Neoptera</taxon>
        <taxon>Endopterygota</taxon>
        <taxon>Diptera</taxon>
        <taxon>Brachycera</taxon>
        <taxon>Muscomorpha</taxon>
        <taxon>Ephydroidea</taxon>
        <taxon>Drosophilidae</taxon>
        <taxon>Drosophila</taxon>
        <taxon>Sophophora</taxon>
    </lineage>
</organism>
<dbReference type="EMBL" id="CH479179">
    <property type="protein sequence ID" value="EDW24185.1"/>
    <property type="molecule type" value="Genomic_DNA"/>
</dbReference>
<dbReference type="OrthoDB" id="8048461at2759"/>
<dbReference type="AlphaFoldDB" id="B4G2Z0"/>
<dbReference type="HOGENOM" id="CLU_493699_0_0_1"/>
<feature type="region of interest" description="Disordered" evidence="1">
    <location>
        <begin position="1"/>
        <end position="134"/>
    </location>
</feature>
<sequence>MAQPNNSSGGGGTGGVSASGSGRRLPLSLSAGTAVSRSQQGSSSPQRKTEPFVSLKKCSGQRSGPASSASSGSTAKEDEKKSINGVSKSTNGKEKSPQNGNSAKEQKPKEKVEKVAERRDNKDTQESVTSEKEAKKALANTATISAAPAAAVPNSAAAPTTIVKSKTVEVDLTIDQAENDVVLAPDQVTGPVKVQGPTTPTGERKSLRKAAASQPKTPTSKPSSSPVPKKQTETAATPPEPLEETPAPTTPQEDVEMEPLTVDASPIRSVTSAVDHLNAQPAATSTPGRRLFGFGGSSKPPSTEVNLVAQPCSPAPARTFAQISGRRSIRNTASLTPSKVGSYRCTTNDLDTSTSTNYSMNATVGSDIPNSSSFSFSFFGRGRKRERTPPQLLGSKSITDLPQDMETSPPKRARFDLFSLNLASPFSLLRSRFSKTTISSPQRLRLEQTPADGDENGKVQDVQCIAVEMDQQQLNISSGSAEEQDPKEVTVGQEAGLETPKKAGSPDKEINTEKEINDGNAESDGENISPASESAVEVSVGENRSRCSIM</sequence>
<feature type="compositionally biased region" description="Low complexity" evidence="1">
    <location>
        <begin position="18"/>
        <end position="46"/>
    </location>
</feature>
<feature type="compositionally biased region" description="Low complexity" evidence="1">
    <location>
        <begin position="531"/>
        <end position="540"/>
    </location>
</feature>
<dbReference type="OMA" id="CTNTSMN"/>
<feature type="compositionally biased region" description="Low complexity" evidence="1">
    <location>
        <begin position="60"/>
        <end position="74"/>
    </location>
</feature>